<dbReference type="Pfam" id="PF00646">
    <property type="entry name" value="F-box"/>
    <property type="match status" value="1"/>
</dbReference>
<proteinExistence type="predicted"/>
<dbReference type="EMBL" id="JAMRDG010000002">
    <property type="protein sequence ID" value="KAJ3686568.1"/>
    <property type="molecule type" value="Genomic_DNA"/>
</dbReference>
<dbReference type="InterPro" id="IPR050942">
    <property type="entry name" value="F-box_BR-signaling"/>
</dbReference>
<dbReference type="AlphaFoldDB" id="A0AAD6EJ66"/>
<dbReference type="InterPro" id="IPR001810">
    <property type="entry name" value="F-box_dom"/>
</dbReference>
<dbReference type="InterPro" id="IPR005174">
    <property type="entry name" value="KIB1-4_b-propeller"/>
</dbReference>
<dbReference type="CDD" id="cd09917">
    <property type="entry name" value="F-box_SF"/>
    <property type="match status" value="1"/>
</dbReference>
<feature type="domain" description="KIB1-4 beta-propeller" evidence="2">
    <location>
        <begin position="65"/>
        <end position="349"/>
    </location>
</feature>
<dbReference type="PANTHER" id="PTHR44259:SF113">
    <property type="entry name" value="OS06G0659700 PROTEIN"/>
    <property type="match status" value="1"/>
</dbReference>
<reference evidence="3 4" key="1">
    <citation type="journal article" date="2022" name="Cell">
        <title>Repeat-based holocentromeres influence genome architecture and karyotype evolution.</title>
        <authorList>
            <person name="Hofstatter P.G."/>
            <person name="Thangavel G."/>
            <person name="Lux T."/>
            <person name="Neumann P."/>
            <person name="Vondrak T."/>
            <person name="Novak P."/>
            <person name="Zhang M."/>
            <person name="Costa L."/>
            <person name="Castellani M."/>
            <person name="Scott A."/>
            <person name="Toegelov H."/>
            <person name="Fuchs J."/>
            <person name="Mata-Sucre Y."/>
            <person name="Dias Y."/>
            <person name="Vanzela A.L.L."/>
            <person name="Huettel B."/>
            <person name="Almeida C.C.S."/>
            <person name="Simkova H."/>
            <person name="Souza G."/>
            <person name="Pedrosa-Harand A."/>
            <person name="Macas J."/>
            <person name="Mayer K.F.X."/>
            <person name="Houben A."/>
            <person name="Marques A."/>
        </authorList>
    </citation>
    <scope>NUCLEOTIDE SEQUENCE [LARGE SCALE GENOMIC DNA]</scope>
    <source>
        <strain evidence="3">RhyTen1mFocal</strain>
    </source>
</reference>
<dbReference type="InterPro" id="IPR036047">
    <property type="entry name" value="F-box-like_dom_sf"/>
</dbReference>
<dbReference type="Pfam" id="PF03478">
    <property type="entry name" value="Beta-prop_KIB1-4"/>
    <property type="match status" value="1"/>
</dbReference>
<keyword evidence="4" id="KW-1185">Reference proteome</keyword>
<evidence type="ECO:0000259" key="2">
    <source>
        <dbReference type="Pfam" id="PF03478"/>
    </source>
</evidence>
<gene>
    <name evidence="3" type="ORF">LUZ61_015732</name>
</gene>
<comment type="caution">
    <text evidence="3">The sequence shown here is derived from an EMBL/GenBank/DDBJ whole genome shotgun (WGS) entry which is preliminary data.</text>
</comment>
<name>A0AAD6EJ66_9POAL</name>
<protein>
    <recommendedName>
        <fullName evidence="5">F-box domain-containing protein</fullName>
    </recommendedName>
</protein>
<dbReference type="Gene3D" id="1.20.1280.50">
    <property type="match status" value="1"/>
</dbReference>
<evidence type="ECO:0000313" key="4">
    <source>
        <dbReference type="Proteomes" id="UP001210211"/>
    </source>
</evidence>
<feature type="domain" description="F-box" evidence="1">
    <location>
        <begin position="4"/>
        <end position="39"/>
    </location>
</feature>
<organism evidence="3 4">
    <name type="scientific">Rhynchospora tenuis</name>
    <dbReference type="NCBI Taxonomy" id="198213"/>
    <lineage>
        <taxon>Eukaryota</taxon>
        <taxon>Viridiplantae</taxon>
        <taxon>Streptophyta</taxon>
        <taxon>Embryophyta</taxon>
        <taxon>Tracheophyta</taxon>
        <taxon>Spermatophyta</taxon>
        <taxon>Magnoliopsida</taxon>
        <taxon>Liliopsida</taxon>
        <taxon>Poales</taxon>
        <taxon>Cyperaceae</taxon>
        <taxon>Cyperoideae</taxon>
        <taxon>Rhynchosporeae</taxon>
        <taxon>Rhynchospora</taxon>
    </lineage>
</organism>
<dbReference type="Proteomes" id="UP001210211">
    <property type="component" value="Unassembled WGS sequence"/>
</dbReference>
<accession>A0AAD6EJ66</accession>
<sequence>MAAWSDLTNDLLLHIITFLPLSDHYRFGAVCKNWRSVSKLRQHLPTPELPWLVLEEESETRRRKFYSLSEAKHHSIDIPKLHGCCICGSSHGWLFAVDIKITGILVNPFTQECYELPPFPAFSKDVDVTTLIEKEKVPSGSTGLRDYTLEEMQTIMVSKAILSHDPKERSDFMVMILFGDRNAPAIWRPGDALWTVIEGPKYVIMDDIIYFKENFYVLSALNVLYVVDFNPKPKLIEVGPQIKIEGCFWQPWQRYLVDFNGNLLLIERFCQRLDKELFMTSAINVAELNLEENCLCERFDISDFALFLGRNSSIFVNSSHFPMCKKNSIYFTESYFPFKFGCRDVGVFDMTDRTINTFYPVVFPPCVGSPIWLVPNP</sequence>
<evidence type="ECO:0000313" key="3">
    <source>
        <dbReference type="EMBL" id="KAJ3686568.1"/>
    </source>
</evidence>
<evidence type="ECO:0008006" key="5">
    <source>
        <dbReference type="Google" id="ProtNLM"/>
    </source>
</evidence>
<dbReference type="SUPFAM" id="SSF81383">
    <property type="entry name" value="F-box domain"/>
    <property type="match status" value="1"/>
</dbReference>
<dbReference type="PANTHER" id="PTHR44259">
    <property type="entry name" value="OS07G0183000 PROTEIN-RELATED"/>
    <property type="match status" value="1"/>
</dbReference>
<evidence type="ECO:0000259" key="1">
    <source>
        <dbReference type="Pfam" id="PF00646"/>
    </source>
</evidence>